<evidence type="ECO:0000313" key="2">
    <source>
        <dbReference type="Proteomes" id="UP001189429"/>
    </source>
</evidence>
<dbReference type="Proteomes" id="UP001189429">
    <property type="component" value="Unassembled WGS sequence"/>
</dbReference>
<name>A0ABN9PAB9_9DINO</name>
<keyword evidence="2" id="KW-1185">Reference proteome</keyword>
<accession>A0ABN9PAB9</accession>
<protein>
    <recommendedName>
        <fullName evidence="3">Ubiquitin-fold modifier 1</fullName>
    </recommendedName>
</protein>
<dbReference type="EMBL" id="CAUYUJ010000002">
    <property type="protein sequence ID" value="CAK0788117.1"/>
    <property type="molecule type" value="Genomic_DNA"/>
</dbReference>
<gene>
    <name evidence="1" type="ORF">PCOR1329_LOCUS82</name>
</gene>
<proteinExistence type="predicted"/>
<evidence type="ECO:0008006" key="3">
    <source>
        <dbReference type="Google" id="ProtNLM"/>
    </source>
</evidence>
<evidence type="ECO:0000313" key="1">
    <source>
        <dbReference type="EMBL" id="CAK0788117.1"/>
    </source>
</evidence>
<sequence length="109" mass="11635">MLASAMEQAAQMGQAWQENLQSIELKIRCVMPARGRLPEKRCELTVSAVARVAEVLEMAVLELSAEGQELGLEFAGEPLPAVAQVHMLGLRDGDTVLVVPPRVAAASSP</sequence>
<organism evidence="1 2">
    <name type="scientific">Prorocentrum cordatum</name>
    <dbReference type="NCBI Taxonomy" id="2364126"/>
    <lineage>
        <taxon>Eukaryota</taxon>
        <taxon>Sar</taxon>
        <taxon>Alveolata</taxon>
        <taxon>Dinophyceae</taxon>
        <taxon>Prorocentrales</taxon>
        <taxon>Prorocentraceae</taxon>
        <taxon>Prorocentrum</taxon>
    </lineage>
</organism>
<comment type="caution">
    <text evidence="1">The sequence shown here is derived from an EMBL/GenBank/DDBJ whole genome shotgun (WGS) entry which is preliminary data.</text>
</comment>
<reference evidence="1" key="1">
    <citation type="submission" date="2023-10" db="EMBL/GenBank/DDBJ databases">
        <authorList>
            <person name="Chen Y."/>
            <person name="Shah S."/>
            <person name="Dougan E. K."/>
            <person name="Thang M."/>
            <person name="Chan C."/>
        </authorList>
    </citation>
    <scope>NUCLEOTIDE SEQUENCE [LARGE SCALE GENOMIC DNA]</scope>
</reference>